<dbReference type="Pfam" id="PF13966">
    <property type="entry name" value="zf-RVT"/>
    <property type="match status" value="1"/>
</dbReference>
<evidence type="ECO:0000259" key="1">
    <source>
        <dbReference type="PROSITE" id="PS50868"/>
    </source>
</evidence>
<dbReference type="OMA" id="CENWENI"/>
<dbReference type="EMBL" id="CM000134">
    <property type="protein sequence ID" value="EAZ09713.1"/>
    <property type="molecule type" value="Genomic_DNA"/>
</dbReference>
<gene>
    <name evidence="2" type="ORF">OsI_32001</name>
</gene>
<name>A2Z302_ORYSI</name>
<evidence type="ECO:0000313" key="3">
    <source>
        <dbReference type="Proteomes" id="UP000007015"/>
    </source>
</evidence>
<feature type="domain" description="Post-SET" evidence="1">
    <location>
        <begin position="320"/>
        <end position="336"/>
    </location>
</feature>
<dbReference type="STRING" id="39946.A2Z302"/>
<proteinExistence type="predicted"/>
<dbReference type="Gramene" id="BGIOSGA031069-TA">
    <property type="protein sequence ID" value="BGIOSGA031069-PA"/>
    <property type="gene ID" value="BGIOSGA031069"/>
</dbReference>
<accession>A2Z302</accession>
<dbReference type="HOGENOM" id="CLU_000680_15_8_1"/>
<dbReference type="InterPro" id="IPR026960">
    <property type="entry name" value="RVT-Znf"/>
</dbReference>
<dbReference type="AlphaFoldDB" id="A2Z302"/>
<dbReference type="InterPro" id="IPR003616">
    <property type="entry name" value="Post-SET_dom"/>
</dbReference>
<evidence type="ECO:0000313" key="2">
    <source>
        <dbReference type="EMBL" id="EAZ09713.1"/>
    </source>
</evidence>
<dbReference type="PANTHER" id="PTHR33116">
    <property type="entry name" value="REVERSE TRANSCRIPTASE ZINC-BINDING DOMAIN-CONTAINING PROTEIN-RELATED-RELATED"/>
    <property type="match status" value="1"/>
</dbReference>
<sequence length="350" mass="40466">MNKGKFQSLQEKIWKRIIMWGENYLSSGGKEIMLKAVIQAIPVYVMSIFKLPDSTCEDLNKLARNFWWGAEQGKRKTHWRAWKYLTKAKQYGGLGFKDFKLFNQALLARQAWRLIVNPDSLCARVLKAKYFPNGTLVDTCFSGNASPGWRAIEFGLELIKKGCIWRVGNGQSVRIWRDPWIPRDHSRRPIARKGNCRMKWVSELLGPDGVWDVQKVNRVFLPCDAEEILRIRTSMRQDEDFLAWHLDKMGRFYVRSAYKSAMSLANMDESSSSSDDKSRKMWDLIWKCEVPQKVKIFMWKAATNSLATMENKKRRKLEQSEICCICGTATCQSALSEILQDPPGCLNKLS</sequence>
<reference evidence="2 3" key="1">
    <citation type="journal article" date="2005" name="PLoS Biol.">
        <title>The genomes of Oryza sativa: a history of duplications.</title>
        <authorList>
            <person name="Yu J."/>
            <person name="Wang J."/>
            <person name="Lin W."/>
            <person name="Li S."/>
            <person name="Li H."/>
            <person name="Zhou J."/>
            <person name="Ni P."/>
            <person name="Dong W."/>
            <person name="Hu S."/>
            <person name="Zeng C."/>
            <person name="Zhang J."/>
            <person name="Zhang Y."/>
            <person name="Li R."/>
            <person name="Xu Z."/>
            <person name="Li S."/>
            <person name="Li X."/>
            <person name="Zheng H."/>
            <person name="Cong L."/>
            <person name="Lin L."/>
            <person name="Yin J."/>
            <person name="Geng J."/>
            <person name="Li G."/>
            <person name="Shi J."/>
            <person name="Liu J."/>
            <person name="Lv H."/>
            <person name="Li J."/>
            <person name="Wang J."/>
            <person name="Deng Y."/>
            <person name="Ran L."/>
            <person name="Shi X."/>
            <person name="Wang X."/>
            <person name="Wu Q."/>
            <person name="Li C."/>
            <person name="Ren X."/>
            <person name="Wang J."/>
            <person name="Wang X."/>
            <person name="Li D."/>
            <person name="Liu D."/>
            <person name="Zhang X."/>
            <person name="Ji Z."/>
            <person name="Zhao W."/>
            <person name="Sun Y."/>
            <person name="Zhang Z."/>
            <person name="Bao J."/>
            <person name="Han Y."/>
            <person name="Dong L."/>
            <person name="Ji J."/>
            <person name="Chen P."/>
            <person name="Wu S."/>
            <person name="Liu J."/>
            <person name="Xiao Y."/>
            <person name="Bu D."/>
            <person name="Tan J."/>
            <person name="Yang L."/>
            <person name="Ye C."/>
            <person name="Zhang J."/>
            <person name="Xu J."/>
            <person name="Zhou Y."/>
            <person name="Yu Y."/>
            <person name="Zhang B."/>
            <person name="Zhuang S."/>
            <person name="Wei H."/>
            <person name="Liu B."/>
            <person name="Lei M."/>
            <person name="Yu H."/>
            <person name="Li Y."/>
            <person name="Xu H."/>
            <person name="Wei S."/>
            <person name="He X."/>
            <person name="Fang L."/>
            <person name="Zhang Z."/>
            <person name="Zhang Y."/>
            <person name="Huang X."/>
            <person name="Su Z."/>
            <person name="Tong W."/>
            <person name="Li J."/>
            <person name="Tong Z."/>
            <person name="Li S."/>
            <person name="Ye J."/>
            <person name="Wang L."/>
            <person name="Fang L."/>
            <person name="Lei T."/>
            <person name="Chen C."/>
            <person name="Chen H."/>
            <person name="Xu Z."/>
            <person name="Li H."/>
            <person name="Huang H."/>
            <person name="Zhang F."/>
            <person name="Xu H."/>
            <person name="Li N."/>
            <person name="Zhao C."/>
            <person name="Li S."/>
            <person name="Dong L."/>
            <person name="Huang Y."/>
            <person name="Li L."/>
            <person name="Xi Y."/>
            <person name="Qi Q."/>
            <person name="Li W."/>
            <person name="Zhang B."/>
            <person name="Hu W."/>
            <person name="Zhang Y."/>
            <person name="Tian X."/>
            <person name="Jiao Y."/>
            <person name="Liang X."/>
            <person name="Jin J."/>
            <person name="Gao L."/>
            <person name="Zheng W."/>
            <person name="Hao B."/>
            <person name="Liu S."/>
            <person name="Wang W."/>
            <person name="Yuan L."/>
            <person name="Cao M."/>
            <person name="McDermott J."/>
            <person name="Samudrala R."/>
            <person name="Wang J."/>
            <person name="Wong G.K."/>
            <person name="Yang H."/>
        </authorList>
    </citation>
    <scope>NUCLEOTIDE SEQUENCE [LARGE SCALE GENOMIC DNA]</scope>
    <source>
        <strain evidence="3">cv. 93-11</strain>
    </source>
</reference>
<keyword evidence="3" id="KW-1185">Reference proteome</keyword>
<organism evidence="2 3">
    <name type="scientific">Oryza sativa subsp. indica</name>
    <name type="common">Rice</name>
    <dbReference type="NCBI Taxonomy" id="39946"/>
    <lineage>
        <taxon>Eukaryota</taxon>
        <taxon>Viridiplantae</taxon>
        <taxon>Streptophyta</taxon>
        <taxon>Embryophyta</taxon>
        <taxon>Tracheophyta</taxon>
        <taxon>Spermatophyta</taxon>
        <taxon>Magnoliopsida</taxon>
        <taxon>Liliopsida</taxon>
        <taxon>Poales</taxon>
        <taxon>Poaceae</taxon>
        <taxon>BOP clade</taxon>
        <taxon>Oryzoideae</taxon>
        <taxon>Oryzeae</taxon>
        <taxon>Oryzinae</taxon>
        <taxon>Oryza</taxon>
        <taxon>Oryza sativa</taxon>
    </lineage>
</organism>
<dbReference type="Proteomes" id="UP000007015">
    <property type="component" value="Chromosome 9"/>
</dbReference>
<protein>
    <recommendedName>
        <fullName evidence="1">Post-SET domain-containing protein</fullName>
    </recommendedName>
</protein>
<dbReference type="PANTHER" id="PTHR33116:SF86">
    <property type="entry name" value="REVERSE TRANSCRIPTASE DOMAIN-CONTAINING PROTEIN"/>
    <property type="match status" value="1"/>
</dbReference>
<dbReference type="PROSITE" id="PS50868">
    <property type="entry name" value="POST_SET"/>
    <property type="match status" value="1"/>
</dbReference>